<name>A0A9W6R0T8_9PSEU</name>
<gene>
    <name evidence="1" type="ORF">Atai01_38520</name>
</gene>
<accession>A0A9W6R0T8</accession>
<reference evidence="1" key="1">
    <citation type="submission" date="2023-03" db="EMBL/GenBank/DDBJ databases">
        <title>Amycolatopsis taiwanensis NBRC 103393.</title>
        <authorList>
            <person name="Ichikawa N."/>
            <person name="Sato H."/>
            <person name="Tonouchi N."/>
        </authorList>
    </citation>
    <scope>NUCLEOTIDE SEQUENCE</scope>
    <source>
        <strain evidence="1">NBRC 103393</strain>
    </source>
</reference>
<proteinExistence type="predicted"/>
<keyword evidence="2" id="KW-1185">Reference proteome</keyword>
<dbReference type="Proteomes" id="UP001165136">
    <property type="component" value="Unassembled WGS sequence"/>
</dbReference>
<organism evidence="1 2">
    <name type="scientific">Amycolatopsis taiwanensis</name>
    <dbReference type="NCBI Taxonomy" id="342230"/>
    <lineage>
        <taxon>Bacteria</taxon>
        <taxon>Bacillati</taxon>
        <taxon>Actinomycetota</taxon>
        <taxon>Actinomycetes</taxon>
        <taxon>Pseudonocardiales</taxon>
        <taxon>Pseudonocardiaceae</taxon>
        <taxon>Amycolatopsis</taxon>
    </lineage>
</organism>
<dbReference type="AlphaFoldDB" id="A0A9W6R0T8"/>
<protein>
    <submittedName>
        <fullName evidence="1">Uncharacterized protein</fullName>
    </submittedName>
</protein>
<comment type="caution">
    <text evidence="1">The sequence shown here is derived from an EMBL/GenBank/DDBJ whole genome shotgun (WGS) entry which is preliminary data.</text>
</comment>
<evidence type="ECO:0000313" key="2">
    <source>
        <dbReference type="Proteomes" id="UP001165136"/>
    </source>
</evidence>
<sequence>MSDGGLIVVNGPGFHVDVDKVAEAGHGISQAVNDQDNFELRGLCGDSDLYGHQGLHDALMDFCVRWSDGLDVLTDDAGAIGDALTKAADAYRGIDDATARTLSGDPGQGAVDGG</sequence>
<evidence type="ECO:0000313" key="1">
    <source>
        <dbReference type="EMBL" id="GLY67233.1"/>
    </source>
</evidence>
<dbReference type="EMBL" id="BSTI01000008">
    <property type="protein sequence ID" value="GLY67233.1"/>
    <property type="molecule type" value="Genomic_DNA"/>
</dbReference>